<evidence type="ECO:0000313" key="3">
    <source>
        <dbReference type="Proteomes" id="UP001597280"/>
    </source>
</evidence>
<evidence type="ECO:0000256" key="1">
    <source>
        <dbReference type="SAM" id="Phobius"/>
    </source>
</evidence>
<keyword evidence="3" id="KW-1185">Reference proteome</keyword>
<dbReference type="EMBL" id="JBHUFL010000002">
    <property type="protein sequence ID" value="MFD1834899.1"/>
    <property type="molecule type" value="Genomic_DNA"/>
</dbReference>
<proteinExistence type="predicted"/>
<reference evidence="3" key="1">
    <citation type="journal article" date="2019" name="Int. J. Syst. Evol. Microbiol.">
        <title>The Global Catalogue of Microorganisms (GCM) 10K type strain sequencing project: providing services to taxonomists for standard genome sequencing and annotation.</title>
        <authorList>
            <consortium name="The Broad Institute Genomics Platform"/>
            <consortium name="The Broad Institute Genome Sequencing Center for Infectious Disease"/>
            <person name="Wu L."/>
            <person name="Ma J."/>
        </authorList>
    </citation>
    <scope>NUCLEOTIDE SEQUENCE [LARGE SCALE GENOMIC DNA]</scope>
    <source>
        <strain evidence="3">JCM 11650</strain>
    </source>
</reference>
<sequence length="368" mass="39239">MNATRRTGTLRLRGRGLWLVASLELKQRLRSRAWVVALAVWMIVLLGIGALGLAPVLLTAQYDGVEQVSSMIFSAQIVFVMFAMLLVVPALSAGAINGDRSAGTLATLQASLLSPAEIVLGKLLAGWSTGLAFLVLALPSLVPIAVLGHVDPLYMLRLLAVIVVLTACVTALGLGLSALTRRTLSSVVLAYVLVIGVTVVLPVAWGVSGLVITDQKEVTVYSTAYPADEDVEADSPMTCEARRETRQISRLDLTMPLMWGNPVVLLAETAPTVTADRWRTGEDEGLDLLSTLKFGMRTAAHPLAPSNFNECWIEDRGYPAHLDDGSAGAPLWPMGLGLWAIVGVAAVTLAIRRVAVPVRHLGRGERIA</sequence>
<feature type="transmembrane region" description="Helical" evidence="1">
    <location>
        <begin position="188"/>
        <end position="212"/>
    </location>
</feature>
<feature type="transmembrane region" description="Helical" evidence="1">
    <location>
        <begin position="33"/>
        <end position="58"/>
    </location>
</feature>
<evidence type="ECO:0000313" key="2">
    <source>
        <dbReference type="EMBL" id="MFD1834899.1"/>
    </source>
</evidence>
<keyword evidence="1" id="KW-0472">Membrane</keyword>
<accession>A0ABW4PVR8</accession>
<organism evidence="2 3">
    <name type="scientific">Brachybacterium rhamnosum</name>
    <dbReference type="NCBI Taxonomy" id="173361"/>
    <lineage>
        <taxon>Bacteria</taxon>
        <taxon>Bacillati</taxon>
        <taxon>Actinomycetota</taxon>
        <taxon>Actinomycetes</taxon>
        <taxon>Micrococcales</taxon>
        <taxon>Dermabacteraceae</taxon>
        <taxon>Brachybacterium</taxon>
    </lineage>
</organism>
<keyword evidence="1" id="KW-1133">Transmembrane helix</keyword>
<feature type="transmembrane region" description="Helical" evidence="1">
    <location>
        <begin position="70"/>
        <end position="91"/>
    </location>
</feature>
<name>A0ABW4PVR8_9MICO</name>
<feature type="transmembrane region" description="Helical" evidence="1">
    <location>
        <begin position="154"/>
        <end position="176"/>
    </location>
</feature>
<keyword evidence="1" id="KW-0812">Transmembrane</keyword>
<dbReference type="RefSeq" id="WP_343904123.1">
    <property type="nucleotide sequence ID" value="NZ_BAAAIS010000002.1"/>
</dbReference>
<dbReference type="Proteomes" id="UP001597280">
    <property type="component" value="Unassembled WGS sequence"/>
</dbReference>
<comment type="caution">
    <text evidence="2">The sequence shown here is derived from an EMBL/GenBank/DDBJ whole genome shotgun (WGS) entry which is preliminary data.</text>
</comment>
<feature type="transmembrane region" description="Helical" evidence="1">
    <location>
        <begin position="331"/>
        <end position="351"/>
    </location>
</feature>
<protein>
    <submittedName>
        <fullName evidence="2">ABC transporter permease</fullName>
    </submittedName>
</protein>
<dbReference type="Pfam" id="PF12679">
    <property type="entry name" value="ABC2_membrane_2"/>
    <property type="match status" value="1"/>
</dbReference>
<feature type="transmembrane region" description="Helical" evidence="1">
    <location>
        <begin position="123"/>
        <end position="148"/>
    </location>
</feature>
<dbReference type="PANTHER" id="PTHR43471">
    <property type="entry name" value="ABC TRANSPORTER PERMEASE"/>
    <property type="match status" value="1"/>
</dbReference>
<gene>
    <name evidence="2" type="ORF">ACFSDA_07395</name>
</gene>